<name>A0A397SU48_9GLOM</name>
<dbReference type="Proteomes" id="UP000265703">
    <property type="component" value="Unassembled WGS sequence"/>
</dbReference>
<dbReference type="OrthoDB" id="4062651at2759"/>
<dbReference type="Pfam" id="PF07714">
    <property type="entry name" value="PK_Tyr_Ser-Thr"/>
    <property type="match status" value="1"/>
</dbReference>
<dbReference type="EMBL" id="QKYT01000306">
    <property type="protein sequence ID" value="RIA87477.1"/>
    <property type="molecule type" value="Genomic_DNA"/>
</dbReference>
<evidence type="ECO:0000313" key="3">
    <source>
        <dbReference type="Proteomes" id="UP000265703"/>
    </source>
</evidence>
<feature type="domain" description="Protein kinase" evidence="1">
    <location>
        <begin position="247"/>
        <end position="525"/>
    </location>
</feature>
<dbReference type="InterPro" id="IPR011990">
    <property type="entry name" value="TPR-like_helical_dom_sf"/>
</dbReference>
<dbReference type="InterPro" id="IPR008266">
    <property type="entry name" value="Tyr_kinase_AS"/>
</dbReference>
<dbReference type="PANTHER" id="PTHR44329">
    <property type="entry name" value="SERINE/THREONINE-PROTEIN KINASE TNNI3K-RELATED"/>
    <property type="match status" value="1"/>
</dbReference>
<dbReference type="InterPro" id="IPR001245">
    <property type="entry name" value="Ser-Thr/Tyr_kinase_cat_dom"/>
</dbReference>
<dbReference type="GO" id="GO:0004674">
    <property type="term" value="F:protein serine/threonine kinase activity"/>
    <property type="evidence" value="ECO:0007669"/>
    <property type="project" value="TreeGrafter"/>
</dbReference>
<dbReference type="CDD" id="cd21037">
    <property type="entry name" value="MLKL_NTD"/>
    <property type="match status" value="1"/>
</dbReference>
<evidence type="ECO:0000313" key="2">
    <source>
        <dbReference type="EMBL" id="RIA87477.1"/>
    </source>
</evidence>
<dbReference type="InterPro" id="IPR051681">
    <property type="entry name" value="Ser/Thr_Kinases-Pseudokinases"/>
</dbReference>
<keyword evidence="2" id="KW-0418">Kinase</keyword>
<organism evidence="2 3">
    <name type="scientific">Glomus cerebriforme</name>
    <dbReference type="NCBI Taxonomy" id="658196"/>
    <lineage>
        <taxon>Eukaryota</taxon>
        <taxon>Fungi</taxon>
        <taxon>Fungi incertae sedis</taxon>
        <taxon>Mucoromycota</taxon>
        <taxon>Glomeromycotina</taxon>
        <taxon>Glomeromycetes</taxon>
        <taxon>Glomerales</taxon>
        <taxon>Glomeraceae</taxon>
        <taxon>Glomus</taxon>
    </lineage>
</organism>
<gene>
    <name evidence="2" type="ORF">C1645_807281</name>
</gene>
<dbReference type="PROSITE" id="PS00109">
    <property type="entry name" value="PROTEIN_KINASE_TYR"/>
    <property type="match status" value="1"/>
</dbReference>
<dbReference type="Gene3D" id="1.25.40.10">
    <property type="entry name" value="Tetratricopeptide repeat domain"/>
    <property type="match status" value="1"/>
</dbReference>
<dbReference type="InterPro" id="IPR000719">
    <property type="entry name" value="Prot_kinase_dom"/>
</dbReference>
<dbReference type="PROSITE" id="PS50011">
    <property type="entry name" value="PROTEIN_KINASE_DOM"/>
    <property type="match status" value="1"/>
</dbReference>
<accession>A0A397SU48</accession>
<dbReference type="AlphaFoldDB" id="A0A397SU48"/>
<evidence type="ECO:0000259" key="1">
    <source>
        <dbReference type="PROSITE" id="PS50011"/>
    </source>
</evidence>
<comment type="caution">
    <text evidence="2">The sequence shown here is derived from an EMBL/GenBank/DDBJ whole genome shotgun (WGS) entry which is preliminary data.</text>
</comment>
<dbReference type="GO" id="GO:0007166">
    <property type="term" value="P:cell surface receptor signaling pathway"/>
    <property type="evidence" value="ECO:0007669"/>
    <property type="project" value="InterPro"/>
</dbReference>
<reference evidence="2 3" key="1">
    <citation type="submission" date="2018-06" db="EMBL/GenBank/DDBJ databases">
        <title>Comparative genomics reveals the genomic features of Rhizophagus irregularis, R. cerebriforme, R. diaphanum and Gigaspora rosea, and their symbiotic lifestyle signature.</title>
        <authorList>
            <person name="Morin E."/>
            <person name="San Clemente H."/>
            <person name="Chen E.C.H."/>
            <person name="De La Providencia I."/>
            <person name="Hainaut M."/>
            <person name="Kuo A."/>
            <person name="Kohler A."/>
            <person name="Murat C."/>
            <person name="Tang N."/>
            <person name="Roy S."/>
            <person name="Loubradou J."/>
            <person name="Henrissat B."/>
            <person name="Grigoriev I.V."/>
            <person name="Corradi N."/>
            <person name="Roux C."/>
            <person name="Martin F.M."/>
        </authorList>
    </citation>
    <scope>NUCLEOTIDE SEQUENCE [LARGE SCALE GENOMIC DNA]</scope>
    <source>
        <strain evidence="2 3">DAOM 227022</strain>
    </source>
</reference>
<dbReference type="Gene3D" id="1.20.930.20">
    <property type="entry name" value="Adaptor protein Cbl, N-terminal domain"/>
    <property type="match status" value="1"/>
</dbReference>
<sequence>MKGRADTIENTSEFLTATLSMASSASTSGGSSNGQVKQALGVVGSVGDAIKPFVPLIATVTLVISECVKIYEDAQYNKKICNSLMDRVETADLAIRTLKRRKQENENKFRDAEYYKAFLRFVDVMKKIKSFIKDVSQIQGFKKYVKATAIKDKFHNLIKEFESVMSDLSFTMAIANDEQRRLDQESLNEDITQMNKFLKEIQGGIIEQNDTINTVLQEVIIMKHKVDQLKDQKRPDLPISETLKATTIESKEITDPLIGKKTDCRGKKEPFIYRKSYKAMEVACIPRAIPEDDSPQTNKIQAQLAILGKLRDSPNILKFYGLSHLDSQMVMVVEWAELGSLREVYNTYDIAWPSKVQIALDICRGITFLHTCSILHHDIRCANIMMTLRLEPKITGFEYARLTTSATTSMTELTDVVHWLAPEKLRLAKDQPYNTKCEIFSFGMLLWELAFEKIPYENWNMERIKEWVLSGKRERLVFGRDKPEIEELQKEYKQVIVAAWQDDPQIRASLQFLFMELNKLAQKYYDPRSNSPALKPDKTIDLDGTLYKNDPISVSDNGGEDLPDFDEDFNLDSIPEIPTLDDGIAAHKKKDTTKAWEIFCEHTNLGNTKAKYWKGYYLWEGYAGQKDRKQASTLFKEAADDGLADAQLRYAFSLVGNQGSKFDRKIFIEYLTKAAENQNSTAQFNLGDLYLNGKLGVPQNVELGKKYLRLAALTNQPKAIEILQKLGMSIYNDNKIPIPNDNK</sequence>
<dbReference type="Pfam" id="PF08238">
    <property type="entry name" value="Sel1"/>
    <property type="match status" value="2"/>
</dbReference>
<dbReference type="InterPro" id="IPR054000">
    <property type="entry name" value="MLKL_N"/>
</dbReference>
<dbReference type="GO" id="GO:0005524">
    <property type="term" value="F:ATP binding"/>
    <property type="evidence" value="ECO:0007669"/>
    <property type="project" value="InterPro"/>
</dbReference>
<proteinExistence type="predicted"/>
<protein>
    <submittedName>
        <fullName evidence="2">Kinase-like domain-containing protein</fullName>
    </submittedName>
</protein>
<dbReference type="SMART" id="SM00671">
    <property type="entry name" value="SEL1"/>
    <property type="match status" value="3"/>
</dbReference>
<keyword evidence="3" id="KW-1185">Reference proteome</keyword>
<dbReference type="SUPFAM" id="SSF81901">
    <property type="entry name" value="HCP-like"/>
    <property type="match status" value="1"/>
</dbReference>
<dbReference type="InterPro" id="IPR011009">
    <property type="entry name" value="Kinase-like_dom_sf"/>
</dbReference>
<dbReference type="InterPro" id="IPR036537">
    <property type="entry name" value="Adaptor_Cbl_N_dom_sf"/>
</dbReference>
<dbReference type="InterPro" id="IPR006597">
    <property type="entry name" value="Sel1-like"/>
</dbReference>
<keyword evidence="2" id="KW-0808">Transferase</keyword>
<dbReference type="Pfam" id="PF22215">
    <property type="entry name" value="MLKL_N"/>
    <property type="match status" value="1"/>
</dbReference>
<dbReference type="Gene3D" id="1.10.510.10">
    <property type="entry name" value="Transferase(Phosphotransferase) domain 1"/>
    <property type="match status" value="1"/>
</dbReference>
<dbReference type="InterPro" id="IPR059179">
    <property type="entry name" value="MLKL-like_MCAfunc"/>
</dbReference>
<dbReference type="SUPFAM" id="SSF56112">
    <property type="entry name" value="Protein kinase-like (PK-like)"/>
    <property type="match status" value="1"/>
</dbReference>